<evidence type="ECO:0000313" key="1">
    <source>
        <dbReference type="EMBL" id="MFC3579389.1"/>
    </source>
</evidence>
<comment type="caution">
    <text evidence="1">The sequence shown here is derived from an EMBL/GenBank/DDBJ whole genome shotgun (WGS) entry which is preliminary data.</text>
</comment>
<dbReference type="Pfam" id="PF13711">
    <property type="entry name" value="DUF4160"/>
    <property type="match status" value="1"/>
</dbReference>
<sequence>MPVVFRHIGYRFFFYSNEGDPLEPVHIHVFKDGAEAKFWLQPEVNVAYNSGFNARTLAMLSRIVADRSAEIESAWHDYFA</sequence>
<reference evidence="2" key="1">
    <citation type="journal article" date="2019" name="Int. J. Syst. Evol. Microbiol.">
        <title>The Global Catalogue of Microorganisms (GCM) 10K type strain sequencing project: providing services to taxonomists for standard genome sequencing and annotation.</title>
        <authorList>
            <consortium name="The Broad Institute Genomics Platform"/>
            <consortium name="The Broad Institute Genome Sequencing Center for Infectious Disease"/>
            <person name="Wu L."/>
            <person name="Ma J."/>
        </authorList>
    </citation>
    <scope>NUCLEOTIDE SEQUENCE [LARGE SCALE GENOMIC DNA]</scope>
    <source>
        <strain evidence="2">KCTC 42739</strain>
    </source>
</reference>
<gene>
    <name evidence="1" type="ORF">ACFONA_04365</name>
</gene>
<dbReference type="RefSeq" id="WP_261295642.1">
    <property type="nucleotide sequence ID" value="NZ_JANQBK010000017.1"/>
</dbReference>
<name>A0ABV7SQY3_9SPHN</name>
<dbReference type="Proteomes" id="UP001595713">
    <property type="component" value="Unassembled WGS sequence"/>
</dbReference>
<organism evidence="1 2">
    <name type="scientific">Sphingomonas hylomeconis</name>
    <dbReference type="NCBI Taxonomy" id="1395958"/>
    <lineage>
        <taxon>Bacteria</taxon>
        <taxon>Pseudomonadati</taxon>
        <taxon>Pseudomonadota</taxon>
        <taxon>Alphaproteobacteria</taxon>
        <taxon>Sphingomonadales</taxon>
        <taxon>Sphingomonadaceae</taxon>
        <taxon>Sphingomonas</taxon>
    </lineage>
</organism>
<protein>
    <submittedName>
        <fullName evidence="1">DUF4160 domain-containing protein</fullName>
    </submittedName>
</protein>
<evidence type="ECO:0000313" key="2">
    <source>
        <dbReference type="Proteomes" id="UP001595713"/>
    </source>
</evidence>
<accession>A0ABV7SQY3</accession>
<dbReference type="InterPro" id="IPR025427">
    <property type="entry name" value="DUF4160"/>
</dbReference>
<dbReference type="EMBL" id="JBHRXP010000002">
    <property type="protein sequence ID" value="MFC3579389.1"/>
    <property type="molecule type" value="Genomic_DNA"/>
</dbReference>
<proteinExistence type="predicted"/>
<keyword evidence="2" id="KW-1185">Reference proteome</keyword>